<evidence type="ECO:0000313" key="1">
    <source>
        <dbReference type="EMBL" id="OWK29872.1"/>
    </source>
</evidence>
<dbReference type="AlphaFoldDB" id="A0A245ZJE5"/>
<gene>
    <name evidence="1" type="ORF">SPMU_22940</name>
</gene>
<evidence type="ECO:0000313" key="2">
    <source>
        <dbReference type="Proteomes" id="UP000197783"/>
    </source>
</evidence>
<name>A0A245ZJE5_9SPHN</name>
<dbReference type="Proteomes" id="UP000197783">
    <property type="component" value="Unassembled WGS sequence"/>
</dbReference>
<accession>A0A245ZJE5</accession>
<dbReference type="RefSeq" id="WP_088333966.1">
    <property type="nucleotide sequence ID" value="NZ_NBBJ01000003.1"/>
</dbReference>
<protein>
    <submittedName>
        <fullName evidence="1">Uncharacterized protein</fullName>
    </submittedName>
</protein>
<keyword evidence="2" id="KW-1185">Reference proteome</keyword>
<proteinExistence type="predicted"/>
<organism evidence="1 2">
    <name type="scientific">Sphingomonas mucosissima</name>
    <dbReference type="NCBI Taxonomy" id="370959"/>
    <lineage>
        <taxon>Bacteria</taxon>
        <taxon>Pseudomonadati</taxon>
        <taxon>Pseudomonadota</taxon>
        <taxon>Alphaproteobacteria</taxon>
        <taxon>Sphingomonadales</taxon>
        <taxon>Sphingomonadaceae</taxon>
        <taxon>Sphingomonas</taxon>
    </lineage>
</organism>
<dbReference type="OrthoDB" id="9964136at2"/>
<comment type="caution">
    <text evidence="1">The sequence shown here is derived from an EMBL/GenBank/DDBJ whole genome shotgun (WGS) entry which is preliminary data.</text>
</comment>
<sequence>MSIEVTAIDGMVRLDVDQPVSLTPAEAHVLTTQLVAALVHLAEPSPPPRRPHLVLVNRPGAASPA</sequence>
<dbReference type="EMBL" id="NBBJ01000003">
    <property type="protein sequence ID" value="OWK29872.1"/>
    <property type="molecule type" value="Genomic_DNA"/>
</dbReference>
<reference evidence="1 2" key="1">
    <citation type="submission" date="2017-03" db="EMBL/GenBank/DDBJ databases">
        <title>Genome sequence of Sphingomonas mucosissima DSM 17494.</title>
        <authorList>
            <person name="Poehlein A."/>
            <person name="Wuebbeler J.H."/>
            <person name="Steinbuechel A."/>
            <person name="Daniel R."/>
        </authorList>
    </citation>
    <scope>NUCLEOTIDE SEQUENCE [LARGE SCALE GENOMIC DNA]</scope>
    <source>
        <strain evidence="1 2">DSM 17494</strain>
    </source>
</reference>